<dbReference type="EMBL" id="JPVZ01000011">
    <property type="protein sequence ID" value="OAZ08062.1"/>
    <property type="molecule type" value="Genomic_DNA"/>
</dbReference>
<comment type="caution">
    <text evidence="1">The sequence shown here is derived from an EMBL/GenBank/DDBJ whole genome shotgun (WGS) entry which is preliminary data.</text>
</comment>
<dbReference type="Proteomes" id="UP000094009">
    <property type="component" value="Unassembled WGS sequence"/>
</dbReference>
<proteinExistence type="predicted"/>
<sequence>MQRGKVETFWSLNKGLATIHHPTVAGEGCHQPETSYYTTMAAFRCWVFVRTLSGSGHVRNLNDRALSLRLKRHTCRTNQKAPDQRTQFLNSTDFMAQIAPEVKFCSQGVRLGFLVWA</sequence>
<protein>
    <submittedName>
        <fullName evidence="1">Uncharacterized protein</fullName>
    </submittedName>
</protein>
<reference evidence="1 2" key="1">
    <citation type="submission" date="2014-07" db="EMBL/GenBank/DDBJ databases">
        <title>Draft genome sequence of Thalassospira tepidiphila 1-1B.</title>
        <authorList>
            <person name="Lai Q."/>
            <person name="Shao Z."/>
        </authorList>
    </citation>
    <scope>NUCLEOTIDE SEQUENCE [LARGE SCALE GENOMIC DNA]</scope>
    <source>
        <strain evidence="1 2">MCCC 1A03514</strain>
    </source>
</reference>
<gene>
    <name evidence="1" type="ORF">TH4_18585</name>
</gene>
<evidence type="ECO:0000313" key="2">
    <source>
        <dbReference type="Proteomes" id="UP000094009"/>
    </source>
</evidence>
<name>A0A853KWA8_9PROT</name>
<dbReference type="AlphaFoldDB" id="A0A853KWA8"/>
<accession>A0A853KWA8</accession>
<evidence type="ECO:0000313" key="1">
    <source>
        <dbReference type="EMBL" id="OAZ08062.1"/>
    </source>
</evidence>
<organism evidence="1 2">
    <name type="scientific">Thalassospira tepidiphila MCCC 1A03514</name>
    <dbReference type="NCBI Taxonomy" id="1177930"/>
    <lineage>
        <taxon>Bacteria</taxon>
        <taxon>Pseudomonadati</taxon>
        <taxon>Pseudomonadota</taxon>
        <taxon>Alphaproteobacteria</taxon>
        <taxon>Rhodospirillales</taxon>
        <taxon>Thalassospiraceae</taxon>
        <taxon>Thalassospira</taxon>
    </lineage>
</organism>